<proteinExistence type="predicted"/>
<accession>A0A3P5YT53</accession>
<name>A0A3P5YT53_BRACM</name>
<dbReference type="EMBL" id="LR031569">
    <property type="protein sequence ID" value="VDC66355.1"/>
    <property type="molecule type" value="Genomic_DNA"/>
</dbReference>
<evidence type="ECO:0000313" key="1">
    <source>
        <dbReference type="EMBL" id="VDC66355.1"/>
    </source>
</evidence>
<reference evidence="1" key="1">
    <citation type="submission" date="2018-11" db="EMBL/GenBank/DDBJ databases">
        <authorList>
            <consortium name="Genoscope - CEA"/>
            <person name="William W."/>
        </authorList>
    </citation>
    <scope>NUCLEOTIDE SEQUENCE</scope>
</reference>
<sequence>MLFECVWFQENEIVQFLQEPEVIEYATVICSGLQDGEAELRYAGKDCEIA</sequence>
<dbReference type="AlphaFoldDB" id="A0A3P5YT53"/>
<organism evidence="1">
    <name type="scientific">Brassica campestris</name>
    <name type="common">Field mustard</name>
    <dbReference type="NCBI Taxonomy" id="3711"/>
    <lineage>
        <taxon>Eukaryota</taxon>
        <taxon>Viridiplantae</taxon>
        <taxon>Streptophyta</taxon>
        <taxon>Embryophyta</taxon>
        <taxon>Tracheophyta</taxon>
        <taxon>Spermatophyta</taxon>
        <taxon>Magnoliopsida</taxon>
        <taxon>eudicotyledons</taxon>
        <taxon>Gunneridae</taxon>
        <taxon>Pentapetalae</taxon>
        <taxon>rosids</taxon>
        <taxon>malvids</taxon>
        <taxon>Brassicales</taxon>
        <taxon>Brassicaceae</taxon>
        <taxon>Brassiceae</taxon>
        <taxon>Brassica</taxon>
    </lineage>
</organism>
<gene>
    <name evidence="1" type="ORF">BRAA06T24895Z</name>
</gene>
<protein>
    <submittedName>
        <fullName evidence="1">Uncharacterized protein</fullName>
    </submittedName>
</protein>